<dbReference type="PROSITE" id="PS50850">
    <property type="entry name" value="MFS"/>
    <property type="match status" value="1"/>
</dbReference>
<keyword evidence="3 6" id="KW-1133">Transmembrane helix</keyword>
<gene>
    <name evidence="8" type="ORF">TCE0_043f15654</name>
</gene>
<dbReference type="Gene3D" id="1.20.1250.20">
    <property type="entry name" value="MFS general substrate transporter like domains"/>
    <property type="match status" value="1"/>
</dbReference>
<evidence type="ECO:0000256" key="1">
    <source>
        <dbReference type="ARBA" id="ARBA00004141"/>
    </source>
</evidence>
<feature type="transmembrane region" description="Helical" evidence="6">
    <location>
        <begin position="503"/>
        <end position="522"/>
    </location>
</feature>
<evidence type="ECO:0000256" key="3">
    <source>
        <dbReference type="ARBA" id="ARBA00022989"/>
    </source>
</evidence>
<dbReference type="SUPFAM" id="SSF103473">
    <property type="entry name" value="MFS general substrate transporter"/>
    <property type="match status" value="1"/>
</dbReference>
<feature type="transmembrane region" description="Helical" evidence="6">
    <location>
        <begin position="160"/>
        <end position="180"/>
    </location>
</feature>
<feature type="transmembrane region" description="Helical" evidence="6">
    <location>
        <begin position="133"/>
        <end position="153"/>
    </location>
</feature>
<evidence type="ECO:0000256" key="5">
    <source>
        <dbReference type="SAM" id="MobiDB-lite"/>
    </source>
</evidence>
<evidence type="ECO:0000256" key="4">
    <source>
        <dbReference type="ARBA" id="ARBA00023136"/>
    </source>
</evidence>
<protein>
    <recommendedName>
        <fullName evidence="7">Major facilitator superfamily (MFS) profile domain-containing protein</fullName>
    </recommendedName>
</protein>
<dbReference type="GO" id="GO:0022857">
    <property type="term" value="F:transmembrane transporter activity"/>
    <property type="evidence" value="ECO:0007669"/>
    <property type="project" value="InterPro"/>
</dbReference>
<feature type="compositionally biased region" description="Low complexity" evidence="5">
    <location>
        <begin position="30"/>
        <end position="42"/>
    </location>
</feature>
<feature type="transmembrane region" description="Helical" evidence="6">
    <location>
        <begin position="369"/>
        <end position="389"/>
    </location>
</feature>
<dbReference type="GO" id="GO:0016020">
    <property type="term" value="C:membrane"/>
    <property type="evidence" value="ECO:0007669"/>
    <property type="project" value="UniProtKB-SubCell"/>
</dbReference>
<dbReference type="InterPro" id="IPR005829">
    <property type="entry name" value="Sugar_transporter_CS"/>
</dbReference>
<dbReference type="CDD" id="cd17323">
    <property type="entry name" value="MFS_Tpo1_MDR_like"/>
    <property type="match status" value="1"/>
</dbReference>
<feature type="transmembrane region" description="Helical" evidence="6">
    <location>
        <begin position="186"/>
        <end position="208"/>
    </location>
</feature>
<evidence type="ECO:0000313" key="8">
    <source>
        <dbReference type="EMBL" id="GAM42039.1"/>
    </source>
</evidence>
<keyword evidence="9" id="KW-1185">Reference proteome</keyword>
<feature type="transmembrane region" description="Helical" evidence="6">
    <location>
        <begin position="468"/>
        <end position="491"/>
    </location>
</feature>
<feature type="compositionally biased region" description="Polar residues" evidence="5">
    <location>
        <begin position="16"/>
        <end position="29"/>
    </location>
</feature>
<evidence type="ECO:0000256" key="2">
    <source>
        <dbReference type="ARBA" id="ARBA00022692"/>
    </source>
</evidence>
<comment type="subcellular location">
    <subcellularLocation>
        <location evidence="1">Membrane</location>
        <topology evidence="1">Multi-pass membrane protein</topology>
    </subcellularLocation>
</comment>
<keyword evidence="2 6" id="KW-0812">Transmembrane</keyword>
<dbReference type="GO" id="GO:0042908">
    <property type="term" value="P:xenobiotic transport"/>
    <property type="evidence" value="ECO:0007669"/>
    <property type="project" value="UniProtKB-ARBA"/>
</dbReference>
<name>A0A0B8N5V8_TALPI</name>
<reference evidence="9" key="1">
    <citation type="journal article" date="2015" name="Genome Announc.">
        <title>Draft genome sequence of Talaromyces cellulolyticus strain Y-94, a source of lignocellulosic biomass-degrading enzymes.</title>
        <authorList>
            <person name="Fujii T."/>
            <person name="Koike H."/>
            <person name="Sawayama S."/>
            <person name="Yano S."/>
            <person name="Inoue H."/>
        </authorList>
    </citation>
    <scope>NUCLEOTIDE SEQUENCE [LARGE SCALE GENOMIC DNA]</scope>
    <source>
        <strain evidence="9">Y-94</strain>
    </source>
</reference>
<feature type="domain" description="Major facilitator superfamily (MFS) profile" evidence="7">
    <location>
        <begin position="94"/>
        <end position="532"/>
    </location>
</feature>
<dbReference type="InterPro" id="IPR011701">
    <property type="entry name" value="MFS"/>
</dbReference>
<dbReference type="PROSITE" id="PS00216">
    <property type="entry name" value="SUGAR_TRANSPORT_1"/>
    <property type="match status" value="1"/>
</dbReference>
<proteinExistence type="predicted"/>
<feature type="region of interest" description="Disordered" evidence="5">
    <location>
        <begin position="1"/>
        <end position="52"/>
    </location>
</feature>
<evidence type="ECO:0000313" key="9">
    <source>
        <dbReference type="Proteomes" id="UP000053095"/>
    </source>
</evidence>
<dbReference type="EMBL" id="DF933839">
    <property type="protein sequence ID" value="GAM42039.1"/>
    <property type="molecule type" value="Genomic_DNA"/>
</dbReference>
<dbReference type="Proteomes" id="UP000053095">
    <property type="component" value="Unassembled WGS sequence"/>
</dbReference>
<feature type="transmembrane region" description="Helical" evidence="6">
    <location>
        <begin position="330"/>
        <end position="349"/>
    </location>
</feature>
<feature type="transmembrane region" description="Helical" evidence="6">
    <location>
        <begin position="410"/>
        <end position="429"/>
    </location>
</feature>
<feature type="compositionally biased region" description="Basic and acidic residues" evidence="5">
    <location>
        <begin position="1"/>
        <end position="15"/>
    </location>
</feature>
<dbReference type="FunFam" id="1.20.1250.20:FF:000460">
    <property type="entry name" value="MFS multidrug transporter, putative"/>
    <property type="match status" value="1"/>
</dbReference>
<keyword evidence="4 6" id="KW-0472">Membrane</keyword>
<dbReference type="AlphaFoldDB" id="A0A0B8N5V8"/>
<dbReference type="Pfam" id="PF07690">
    <property type="entry name" value="MFS_1"/>
    <property type="match status" value="1"/>
</dbReference>
<evidence type="ECO:0000259" key="7">
    <source>
        <dbReference type="PROSITE" id="PS50850"/>
    </source>
</evidence>
<accession>A0A0B8N5V8</accession>
<dbReference type="InterPro" id="IPR020846">
    <property type="entry name" value="MFS_dom"/>
</dbReference>
<feature type="transmembrane region" description="Helical" evidence="6">
    <location>
        <begin position="220"/>
        <end position="243"/>
    </location>
</feature>
<evidence type="ECO:0000256" key="6">
    <source>
        <dbReference type="SAM" id="Phobius"/>
    </source>
</evidence>
<dbReference type="GO" id="GO:0140115">
    <property type="term" value="P:export across plasma membrane"/>
    <property type="evidence" value="ECO:0007669"/>
    <property type="project" value="UniProtKB-ARBA"/>
</dbReference>
<organism evidence="8 9">
    <name type="scientific">Talaromyces pinophilus</name>
    <name type="common">Penicillium pinophilum</name>
    <dbReference type="NCBI Taxonomy" id="128442"/>
    <lineage>
        <taxon>Eukaryota</taxon>
        <taxon>Fungi</taxon>
        <taxon>Dikarya</taxon>
        <taxon>Ascomycota</taxon>
        <taxon>Pezizomycotina</taxon>
        <taxon>Eurotiomycetes</taxon>
        <taxon>Eurotiomycetidae</taxon>
        <taxon>Eurotiales</taxon>
        <taxon>Trichocomaceae</taxon>
        <taxon>Talaromyces</taxon>
        <taxon>Talaromyces sect. Talaromyces</taxon>
    </lineage>
</organism>
<feature type="transmembrane region" description="Helical" evidence="6">
    <location>
        <begin position="435"/>
        <end position="456"/>
    </location>
</feature>
<dbReference type="PANTHER" id="PTHR23502:SF33">
    <property type="entry name" value="MAJOR FACILITATOR SUPERFAMILY (MFS) PROFILE DOMAIN-CONTAINING PROTEIN-RELATED"/>
    <property type="match status" value="1"/>
</dbReference>
<sequence length="540" mass="59245">MRDLESQRTSLDEKTLTGTVDPSISESNNAETTDAIAADAAAGPKDDQIDKKEEVPTADVLYPVTDLDKGIVGWDSQDDPANPQNFAESRKWGLLALMSSMTLVSPLASSMFAPAVKYAAEDFKVTNETLLSFSVTIYLLGYTFGPLFLAPLSEIYGRRIVFSCANWFFVVWQIGCALSPNISALIVFRLLAGIGGSGCLTLGAGVIADLFPLTERARATALWSMGPLLGPVAGPICGGFIGETIGWRWVYWVLLIVGGSLAIGIEILNRETYARVLIRWKIERMAKELGRDDLRSGYESEEQSRNRPTPGQVVMQGLKRPVILFCKSPIVFLLCTYMSLIYALLYLFFTTIPSVFETQYGFSSGTSGLAYLGIGAGFFVGLLIVGITNDRIMLKMMNSNNGKYEPEMRLPTMIIFAAIAPISFFWYGWTADKHVHWIVPIIGMFPFAVAMMGLFLPIQTYTIDSYQTYAASAVACLTATRSLVAALLPLAGPKMFDALGLGWGNSLLGFLALAFVPIPILFTRYGKVIREKYPVDLDRH</sequence>
<dbReference type="InterPro" id="IPR036259">
    <property type="entry name" value="MFS_trans_sf"/>
</dbReference>
<feature type="transmembrane region" description="Helical" evidence="6">
    <location>
        <begin position="92"/>
        <end position="113"/>
    </location>
</feature>
<dbReference type="PANTHER" id="PTHR23502">
    <property type="entry name" value="MAJOR FACILITATOR SUPERFAMILY"/>
    <property type="match status" value="1"/>
</dbReference>
<feature type="transmembrane region" description="Helical" evidence="6">
    <location>
        <begin position="249"/>
        <end position="269"/>
    </location>
</feature>